<evidence type="ECO:0000256" key="4">
    <source>
        <dbReference type="ARBA" id="ARBA00023014"/>
    </source>
</evidence>
<dbReference type="KEGG" id="vbo:CKY39_21995"/>
<accession>A0A250DNN2</accession>
<evidence type="ECO:0000256" key="1">
    <source>
        <dbReference type="ARBA" id="ARBA00022714"/>
    </source>
</evidence>
<dbReference type="CDD" id="cd03528">
    <property type="entry name" value="Rieske_RO_ferredoxin"/>
    <property type="match status" value="1"/>
</dbReference>
<dbReference type="InterPro" id="IPR017941">
    <property type="entry name" value="Rieske_2Fe-2S"/>
</dbReference>
<keyword evidence="3" id="KW-0408">Iron</keyword>
<proteinExistence type="predicted"/>
<dbReference type="SUPFAM" id="SSF50022">
    <property type="entry name" value="ISP domain"/>
    <property type="match status" value="1"/>
</dbReference>
<protein>
    <recommendedName>
        <fullName evidence="5">Rieske domain-containing protein</fullName>
    </recommendedName>
</protein>
<gene>
    <name evidence="6" type="ORF">CKY39_21995</name>
</gene>
<dbReference type="PROSITE" id="PS51296">
    <property type="entry name" value="RIESKE"/>
    <property type="match status" value="1"/>
</dbReference>
<sequence>MSTSPIWLCKAADVGTERPRQVCPKGSNEALAVSRIGDEFFLTEDTCTHALVSLSDGHIEDGVLHCPLHGGAFDIRTGKALEFPCTKALKTYAIERKGDDLYGLLA</sequence>
<evidence type="ECO:0000313" key="7">
    <source>
        <dbReference type="Proteomes" id="UP000217154"/>
    </source>
</evidence>
<dbReference type="Proteomes" id="UP000217154">
    <property type="component" value="Chromosome"/>
</dbReference>
<dbReference type="InterPro" id="IPR036922">
    <property type="entry name" value="Rieske_2Fe-2S_sf"/>
</dbReference>
<reference evidence="6 7" key="1">
    <citation type="submission" date="2017-09" db="EMBL/GenBank/DDBJ databases">
        <title>The diverse metabolic capabilities of V. boronicumulans make it an excellent choice for continued studies on novel biodegradation.</title>
        <authorList>
            <person name="Sun S."/>
        </authorList>
    </citation>
    <scope>NUCLEOTIDE SEQUENCE [LARGE SCALE GENOMIC DNA]</scope>
    <source>
        <strain evidence="6 7">J1</strain>
    </source>
</reference>
<organism evidence="6 7">
    <name type="scientific">Variovorax boronicumulans</name>
    <dbReference type="NCBI Taxonomy" id="436515"/>
    <lineage>
        <taxon>Bacteria</taxon>
        <taxon>Pseudomonadati</taxon>
        <taxon>Pseudomonadota</taxon>
        <taxon>Betaproteobacteria</taxon>
        <taxon>Burkholderiales</taxon>
        <taxon>Comamonadaceae</taxon>
        <taxon>Variovorax</taxon>
    </lineage>
</organism>
<evidence type="ECO:0000259" key="5">
    <source>
        <dbReference type="PROSITE" id="PS51296"/>
    </source>
</evidence>
<dbReference type="Gene3D" id="2.102.10.10">
    <property type="entry name" value="Rieske [2Fe-2S] iron-sulphur domain"/>
    <property type="match status" value="1"/>
</dbReference>
<dbReference type="AlphaFoldDB" id="A0A250DNN2"/>
<dbReference type="GO" id="GO:0046872">
    <property type="term" value="F:metal ion binding"/>
    <property type="evidence" value="ECO:0007669"/>
    <property type="project" value="UniProtKB-KW"/>
</dbReference>
<dbReference type="Pfam" id="PF00355">
    <property type="entry name" value="Rieske"/>
    <property type="match status" value="1"/>
</dbReference>
<keyword evidence="4" id="KW-0411">Iron-sulfur</keyword>
<evidence type="ECO:0000256" key="2">
    <source>
        <dbReference type="ARBA" id="ARBA00022723"/>
    </source>
</evidence>
<keyword evidence="1" id="KW-0001">2Fe-2S</keyword>
<feature type="domain" description="Rieske" evidence="5">
    <location>
        <begin position="6"/>
        <end position="103"/>
    </location>
</feature>
<evidence type="ECO:0000256" key="3">
    <source>
        <dbReference type="ARBA" id="ARBA00023004"/>
    </source>
</evidence>
<dbReference type="RefSeq" id="WP_095745949.1">
    <property type="nucleotide sequence ID" value="NZ_CP023284.1"/>
</dbReference>
<dbReference type="EMBL" id="CP023284">
    <property type="protein sequence ID" value="ATA55599.1"/>
    <property type="molecule type" value="Genomic_DNA"/>
</dbReference>
<dbReference type="GO" id="GO:0051537">
    <property type="term" value="F:2 iron, 2 sulfur cluster binding"/>
    <property type="evidence" value="ECO:0007669"/>
    <property type="project" value="UniProtKB-KW"/>
</dbReference>
<evidence type="ECO:0000313" key="6">
    <source>
        <dbReference type="EMBL" id="ATA55599.1"/>
    </source>
</evidence>
<name>A0A250DNN2_9BURK</name>
<keyword evidence="2" id="KW-0479">Metal-binding</keyword>